<feature type="domain" description="RRM" evidence="5">
    <location>
        <begin position="145"/>
        <end position="216"/>
    </location>
</feature>
<dbReference type="Proteomes" id="UP000595437">
    <property type="component" value="Chromosome 7"/>
</dbReference>
<dbReference type="PROSITE" id="PS50102">
    <property type="entry name" value="RRM"/>
    <property type="match status" value="1"/>
</dbReference>
<dbReference type="GO" id="GO:0006355">
    <property type="term" value="P:regulation of DNA-templated transcription"/>
    <property type="evidence" value="ECO:0007669"/>
    <property type="project" value="InterPro"/>
</dbReference>
<evidence type="ECO:0000256" key="2">
    <source>
        <dbReference type="ARBA" id="ARBA00022884"/>
    </source>
</evidence>
<name>A0A7T8HH99_CALRO</name>
<sequence>MANYGYGGAGPSAPPPTEGVILRVCQVGVTLIGEAMGEVLPLAVVASMALLQEEEEGAMAPVDTDPAEEAEAMVLEMRAMSLATGVVDMATVMVAAAALAVVVAVEVAHHHPAEAMEASAAAVECPKATDPKIKSSLRTKFSFLDDIAQFFGSIGVIKNDKRTGKQKIWIYKDQNGDQKGEATVTYDDPSAAQSAISWFDGKEFNNKPIKVQMAMIKAPPPGGYGIRGGPRGRGGFSREEADSAAAVVTAADSVDPVEMDHKAVADNKLTSLLALVIGLAPTRRAETQTLLGETSATSVAVRNQRVPVDLLAAVALEAVVTDAVVVDLVVADLEVTDAVVVVSAWAAAVVVPCVAPIEGVPVDPDTNPTNITTLLLFLSFTSPLIRSR</sequence>
<dbReference type="InterPro" id="IPR012677">
    <property type="entry name" value="Nucleotide-bd_a/b_plait_sf"/>
</dbReference>
<protein>
    <submittedName>
        <fullName evidence="6">Cabeza CG3606PBlike</fullName>
    </submittedName>
</protein>
<dbReference type="InterPro" id="IPR000504">
    <property type="entry name" value="RRM_dom"/>
</dbReference>
<organism evidence="6 7">
    <name type="scientific">Caligus rogercresseyi</name>
    <name type="common">Sea louse</name>
    <dbReference type="NCBI Taxonomy" id="217165"/>
    <lineage>
        <taxon>Eukaryota</taxon>
        <taxon>Metazoa</taxon>
        <taxon>Ecdysozoa</taxon>
        <taxon>Arthropoda</taxon>
        <taxon>Crustacea</taxon>
        <taxon>Multicrustacea</taxon>
        <taxon>Hexanauplia</taxon>
        <taxon>Copepoda</taxon>
        <taxon>Siphonostomatoida</taxon>
        <taxon>Caligidae</taxon>
        <taxon>Caligus</taxon>
    </lineage>
</organism>
<keyword evidence="7" id="KW-1185">Reference proteome</keyword>
<dbReference type="Pfam" id="PF00076">
    <property type="entry name" value="RRM_1"/>
    <property type="match status" value="1"/>
</dbReference>
<dbReference type="Gene3D" id="3.30.70.330">
    <property type="match status" value="1"/>
</dbReference>
<evidence type="ECO:0000259" key="5">
    <source>
        <dbReference type="PROSITE" id="PS50102"/>
    </source>
</evidence>
<evidence type="ECO:0000313" key="6">
    <source>
        <dbReference type="EMBL" id="QQP50053.1"/>
    </source>
</evidence>
<feature type="non-terminal residue" evidence="6">
    <location>
        <position position="388"/>
    </location>
</feature>
<reference evidence="7" key="1">
    <citation type="submission" date="2021-01" db="EMBL/GenBank/DDBJ databases">
        <title>Caligus Genome Assembly.</title>
        <authorList>
            <person name="Gallardo-Escarate C."/>
        </authorList>
    </citation>
    <scope>NUCLEOTIDE SEQUENCE [LARGE SCALE GENOMIC DNA]</scope>
</reference>
<dbReference type="InterPro" id="IPR035979">
    <property type="entry name" value="RBD_domain_sf"/>
</dbReference>
<dbReference type="InterPro" id="IPR034870">
    <property type="entry name" value="TET_fam"/>
</dbReference>
<dbReference type="GO" id="GO:0005634">
    <property type="term" value="C:nucleus"/>
    <property type="evidence" value="ECO:0007669"/>
    <property type="project" value="UniProtKB-SubCell"/>
</dbReference>
<comment type="subcellular location">
    <subcellularLocation>
        <location evidence="1">Nucleus</location>
    </subcellularLocation>
</comment>
<dbReference type="AlphaFoldDB" id="A0A7T8HH99"/>
<gene>
    <name evidence="6" type="ORF">FKW44_010923</name>
</gene>
<dbReference type="GO" id="GO:0003723">
    <property type="term" value="F:RNA binding"/>
    <property type="evidence" value="ECO:0007669"/>
    <property type="project" value="UniProtKB-UniRule"/>
</dbReference>
<accession>A0A7T8HH99</accession>
<evidence type="ECO:0000256" key="1">
    <source>
        <dbReference type="ARBA" id="ARBA00004123"/>
    </source>
</evidence>
<dbReference type="PANTHER" id="PTHR23238">
    <property type="entry name" value="RNA BINDING PROTEIN"/>
    <property type="match status" value="1"/>
</dbReference>
<evidence type="ECO:0000313" key="7">
    <source>
        <dbReference type="Proteomes" id="UP000595437"/>
    </source>
</evidence>
<keyword evidence="2 4" id="KW-0694">RNA-binding</keyword>
<dbReference type="EMBL" id="CP045896">
    <property type="protein sequence ID" value="QQP50053.1"/>
    <property type="molecule type" value="Genomic_DNA"/>
</dbReference>
<keyword evidence="3" id="KW-0539">Nucleus</keyword>
<proteinExistence type="predicted"/>
<evidence type="ECO:0000256" key="4">
    <source>
        <dbReference type="PROSITE-ProRule" id="PRU00176"/>
    </source>
</evidence>
<dbReference type="SUPFAM" id="SSF54928">
    <property type="entry name" value="RNA-binding domain, RBD"/>
    <property type="match status" value="1"/>
</dbReference>
<evidence type="ECO:0000256" key="3">
    <source>
        <dbReference type="ARBA" id="ARBA00023242"/>
    </source>
</evidence>
<dbReference type="OrthoDB" id="76445at2759"/>